<keyword evidence="5 9" id="KW-0812">Transmembrane</keyword>
<dbReference type="InterPro" id="IPR001734">
    <property type="entry name" value="Na/solute_symporter"/>
</dbReference>
<evidence type="ECO:0000313" key="11">
    <source>
        <dbReference type="Proteomes" id="UP001281447"/>
    </source>
</evidence>
<dbReference type="Pfam" id="PF00474">
    <property type="entry name" value="SSF"/>
    <property type="match status" value="1"/>
</dbReference>
<evidence type="ECO:0000256" key="6">
    <source>
        <dbReference type="ARBA" id="ARBA00022989"/>
    </source>
</evidence>
<feature type="transmembrane region" description="Helical" evidence="9">
    <location>
        <begin position="432"/>
        <end position="452"/>
    </location>
</feature>
<dbReference type="PROSITE" id="PS50283">
    <property type="entry name" value="NA_SOLUT_SYMP_3"/>
    <property type="match status" value="1"/>
</dbReference>
<evidence type="ECO:0000256" key="3">
    <source>
        <dbReference type="ARBA" id="ARBA00022448"/>
    </source>
</evidence>
<organism evidence="10 11">
    <name type="scientific">Tigheibacillus halophilus</name>
    <dbReference type="NCBI Taxonomy" id="361280"/>
    <lineage>
        <taxon>Bacteria</taxon>
        <taxon>Bacillati</taxon>
        <taxon>Bacillota</taxon>
        <taxon>Bacilli</taxon>
        <taxon>Bacillales</taxon>
        <taxon>Bacillaceae</taxon>
        <taxon>Tigheibacillus</taxon>
    </lineage>
</organism>
<keyword evidence="11" id="KW-1185">Reference proteome</keyword>
<comment type="subcellular location">
    <subcellularLocation>
        <location evidence="1">Membrane</location>
        <topology evidence="1">Multi-pass membrane protein</topology>
    </subcellularLocation>
</comment>
<evidence type="ECO:0000313" key="10">
    <source>
        <dbReference type="EMBL" id="MDY0393574.1"/>
    </source>
</evidence>
<feature type="transmembrane region" description="Helical" evidence="9">
    <location>
        <begin position="72"/>
        <end position="92"/>
    </location>
</feature>
<feature type="transmembrane region" description="Helical" evidence="9">
    <location>
        <begin position="113"/>
        <end position="135"/>
    </location>
</feature>
<comment type="similarity">
    <text evidence="2 8">Belongs to the sodium:solute symporter (SSF) (TC 2.A.21) family.</text>
</comment>
<gene>
    <name evidence="10" type="ORF">RWE15_02875</name>
</gene>
<feature type="transmembrane region" description="Helical" evidence="9">
    <location>
        <begin position="178"/>
        <end position="196"/>
    </location>
</feature>
<evidence type="ECO:0000256" key="1">
    <source>
        <dbReference type="ARBA" id="ARBA00004141"/>
    </source>
</evidence>
<keyword evidence="7 9" id="KW-0472">Membrane</keyword>
<dbReference type="EMBL" id="JAWDIP010000003">
    <property type="protein sequence ID" value="MDY0393574.1"/>
    <property type="molecule type" value="Genomic_DNA"/>
</dbReference>
<feature type="transmembrane region" description="Helical" evidence="9">
    <location>
        <begin position="355"/>
        <end position="374"/>
    </location>
</feature>
<dbReference type="Gene3D" id="1.20.1730.10">
    <property type="entry name" value="Sodium/glucose cotransporter"/>
    <property type="match status" value="1"/>
</dbReference>
<dbReference type="InterPro" id="IPR050277">
    <property type="entry name" value="Sodium:Solute_Symporter"/>
</dbReference>
<sequence length="473" mass="50294">MNVYLVGVVIYLFVMALVGVYFGKKSIHNNEDFMAAGRSLPLWVVSGTLLATFVGSGTVVGGASFIYQYGPFAAVFNLSGGIVGTIILYFLAGKIRTGEAYTVPEMIEKRFGTTARLISSIIILLAFIGITAYQFTGGAYVLQITTGLPIGTGSIIIGLLVIFLTVSGGLFSVAYTDAISAILIVAGFLLGLPFVLHSVDGFSGLSISLPSETKTWNGGLSIPQLIGFFLPLFLLVLGDQNMYQRFGAAKNPTVARRSTIGFFIGSCLVISLTITIATSAIVLFPDIAPDTAVLNMAINGLPLAVGLIVLCSAVAFIITTATSYLLSASGNIIYDLLRRFSSKGISDTKLLKYNRITVVAVGILAYILGMYFPTVLELQMYSYTMYGAALTPAILATVMWKKATKAGIMSSMIAGAAGTVLWEVVLNKPFDWNSVLFALPLSVLALIVVSLLTNKKSAIESNANVSFVKNQLK</sequence>
<evidence type="ECO:0000256" key="9">
    <source>
        <dbReference type="SAM" id="Phobius"/>
    </source>
</evidence>
<feature type="transmembrane region" description="Helical" evidence="9">
    <location>
        <begin position="141"/>
        <end position="166"/>
    </location>
</feature>
<feature type="transmembrane region" description="Helical" evidence="9">
    <location>
        <begin position="259"/>
        <end position="284"/>
    </location>
</feature>
<dbReference type="InterPro" id="IPR018212">
    <property type="entry name" value="Na/solute_symporter_CS"/>
</dbReference>
<accession>A0ABU5C2W4</accession>
<feature type="transmembrane region" description="Helical" evidence="9">
    <location>
        <begin position="380"/>
        <end position="400"/>
    </location>
</feature>
<reference evidence="10 11" key="1">
    <citation type="submission" date="2023-10" db="EMBL/GenBank/DDBJ databases">
        <title>Virgibacillus halophilus 5B73C genome.</title>
        <authorList>
            <person name="Miliotis G."/>
            <person name="Sengupta P."/>
            <person name="Hameed A."/>
            <person name="Chuvochina M."/>
            <person name="Mcdonagh F."/>
            <person name="Simpson A.C."/>
            <person name="Singh N.K."/>
            <person name="Rekha P.D."/>
            <person name="Raman K."/>
            <person name="Hugenholtz P."/>
            <person name="Venkateswaran K."/>
        </authorList>
    </citation>
    <scope>NUCLEOTIDE SEQUENCE [LARGE SCALE GENOMIC DNA]</scope>
    <source>
        <strain evidence="10 11">5B73C</strain>
    </source>
</reference>
<evidence type="ECO:0000256" key="5">
    <source>
        <dbReference type="ARBA" id="ARBA00022692"/>
    </source>
</evidence>
<protein>
    <submittedName>
        <fullName evidence="10">Sodium:solute symporter family protein</fullName>
    </submittedName>
</protein>
<feature type="transmembrane region" description="Helical" evidence="9">
    <location>
        <begin position="42"/>
        <end position="66"/>
    </location>
</feature>
<keyword evidence="3" id="KW-0813">Transport</keyword>
<name>A0ABU5C2W4_9BACI</name>
<dbReference type="CDD" id="cd10322">
    <property type="entry name" value="SLC5sbd"/>
    <property type="match status" value="1"/>
</dbReference>
<proteinExistence type="inferred from homology"/>
<feature type="transmembrane region" description="Helical" evidence="9">
    <location>
        <begin position="216"/>
        <end position="238"/>
    </location>
</feature>
<keyword evidence="6 9" id="KW-1133">Transmembrane helix</keyword>
<feature type="transmembrane region" description="Helical" evidence="9">
    <location>
        <begin position="6"/>
        <end position="22"/>
    </location>
</feature>
<dbReference type="PANTHER" id="PTHR48086:SF7">
    <property type="entry name" value="SODIUM-SOLUTE SYMPORTER-RELATED"/>
    <property type="match status" value="1"/>
</dbReference>
<feature type="transmembrane region" description="Helical" evidence="9">
    <location>
        <begin position="407"/>
        <end position="426"/>
    </location>
</feature>
<evidence type="ECO:0000256" key="8">
    <source>
        <dbReference type="RuleBase" id="RU362091"/>
    </source>
</evidence>
<comment type="caution">
    <text evidence="10">The sequence shown here is derived from an EMBL/GenBank/DDBJ whole genome shotgun (WGS) entry which is preliminary data.</text>
</comment>
<feature type="transmembrane region" description="Helical" evidence="9">
    <location>
        <begin position="304"/>
        <end position="334"/>
    </location>
</feature>
<dbReference type="PANTHER" id="PTHR48086">
    <property type="entry name" value="SODIUM/PROLINE SYMPORTER-RELATED"/>
    <property type="match status" value="1"/>
</dbReference>
<evidence type="ECO:0000256" key="4">
    <source>
        <dbReference type="ARBA" id="ARBA00022475"/>
    </source>
</evidence>
<evidence type="ECO:0000256" key="2">
    <source>
        <dbReference type="ARBA" id="ARBA00006434"/>
    </source>
</evidence>
<keyword evidence="4" id="KW-1003">Cell membrane</keyword>
<dbReference type="RefSeq" id="WP_390357601.1">
    <property type="nucleotide sequence ID" value="NZ_JBHUIZ010000015.1"/>
</dbReference>
<dbReference type="InterPro" id="IPR038377">
    <property type="entry name" value="Na/Glc_symporter_sf"/>
</dbReference>
<dbReference type="PROSITE" id="PS00456">
    <property type="entry name" value="NA_SOLUT_SYMP_1"/>
    <property type="match status" value="1"/>
</dbReference>
<dbReference type="Proteomes" id="UP001281447">
    <property type="component" value="Unassembled WGS sequence"/>
</dbReference>
<evidence type="ECO:0000256" key="7">
    <source>
        <dbReference type="ARBA" id="ARBA00023136"/>
    </source>
</evidence>